<comment type="caution">
    <text evidence="3">The sequence shown here is derived from an EMBL/GenBank/DDBJ whole genome shotgun (WGS) entry which is preliminary data.</text>
</comment>
<evidence type="ECO:0000259" key="2">
    <source>
        <dbReference type="Pfam" id="PF01841"/>
    </source>
</evidence>
<dbReference type="EMBL" id="QRQO01000006">
    <property type="protein sequence ID" value="RHN16216.1"/>
    <property type="molecule type" value="Genomic_DNA"/>
</dbReference>
<protein>
    <recommendedName>
        <fullName evidence="2">Transglutaminase-like domain-containing protein</fullName>
    </recommendedName>
</protein>
<keyword evidence="1" id="KW-0732">Signal</keyword>
<evidence type="ECO:0000313" key="4">
    <source>
        <dbReference type="Proteomes" id="UP000283700"/>
    </source>
</evidence>
<dbReference type="Pfam" id="PF01841">
    <property type="entry name" value="Transglut_core"/>
    <property type="match status" value="1"/>
</dbReference>
<dbReference type="AlphaFoldDB" id="A0A415UDK7"/>
<sequence length="1250" mass="139670">MRMRKKRWLIPLLVLFIGIILPTKAHAMELKDTDESVVKWDTVQTETSTTWEGDPYAEYTFEEEDYNSYNDAVNNLTRYAVDLVGDRKIDCFTGKIPIKIKTDKEIEWNHAHSNSLTQDVEKTALNWVMFGNNISKHELLSFSYSRSSGYENLRDFRLLVNDLKKTDNGYTCTVSICVQYRFDKDFFQKYETGVQNAVKDMDVAGKSDYDKAYAVCKWIGNRKNIKYNLDYAKNQSGMYAMVERQAVCAGMTKLCNYMGRYVGLDVIDEEGATATDRHAWNLMKIDGEWYYSDPTNCKSDISTYESFLQGYDWLRITTTAIDEAYKDDRDTYKTQDLSYLNNHSSCNGNHVWNKGTPKGSAGCVVPLYFTHECKVCHAVWWEYLADPIGHDYVKYKVTQEATCTKPEITKFVCSRFNDDASLDRCDGYPYMEKETAPALGHDWKDNGDGTATCQRDGCGETHTHIWKKTGTVAATCTDTGKTEYTCTVCGQTKTTTIKALGHKYETVSTDDATCTTPKTVHKECTRCHDKKDETSGEALGHNWRTSSDKNSKTCIRCKTTHTHTWDEGKYSVEPTCKDAGKKLFTCTDCGDTKTVAVKSLGHDYQLVRTDPATCTTPAINHYACSRCGDTVDQEDKDHPALGHDWKKNDDGTVTCQRCGQTHEHKWNTEVISKVSCTTDGVTRHTCSICGDTYDDVVKGGHKWTYKKTGTNTSVCLCTVCGKTKEHNFSIFSDKESEKKDPTCTKAGMVVATCADCGRRRWVYDETRPALGHDWKDNGDGTATCQREGCGKSHTHTLDEGEVTKKPSCEEKGVKTYRCTETNCNYTKTEDIAATGHTWDTGKTTTKASCDHTGVKTYTCKTCGDTRTETIAMLEHTWDDGQVTTKPTCTKKGIRTYTCKVCKATKTADIEATGHDYKVKDHKDATCTEDGYTTSVCKNCGDEKKETIKATGHQHTEVRGAKKATCIEEGYTGDTYCTDCENMISTGKKIEKTDHTWDNGVVSKDPTCTEKGSKTYTCAVCRETKTEEIPATGHQNKEVRDKKAATCTKAGYTGDTYCKDCGELLKTGKETDALGHTWGKGKVTRKSTYTAAGQITYTCSRCGKKRVITTKKLFYPKAGTKYTVAGCQYKVIKAGAEVSLVGTNKNAKSVTIPAVIKVKGVTYKVTSIGTKAFNGSKKLTKVTVGANIKKISNNAFFKCKSLKTVTIKSVLLTKKTASKRAFKGISRKMVMKVPKKMKKVYVKIFKGLKVK</sequence>
<dbReference type="SUPFAM" id="SSF54001">
    <property type="entry name" value="Cysteine proteinases"/>
    <property type="match status" value="1"/>
</dbReference>
<dbReference type="InterPro" id="IPR002931">
    <property type="entry name" value="Transglutaminase-like"/>
</dbReference>
<evidence type="ECO:0000256" key="1">
    <source>
        <dbReference type="SAM" id="SignalP"/>
    </source>
</evidence>
<dbReference type="InterPro" id="IPR026906">
    <property type="entry name" value="LRR_5"/>
</dbReference>
<dbReference type="Gene3D" id="3.10.620.30">
    <property type="match status" value="1"/>
</dbReference>
<feature type="domain" description="Transglutaminase-like" evidence="2">
    <location>
        <begin position="199"/>
        <end position="294"/>
    </location>
</feature>
<dbReference type="Proteomes" id="UP000283700">
    <property type="component" value="Unassembled WGS sequence"/>
</dbReference>
<name>A0A415UDK7_9FIRM</name>
<gene>
    <name evidence="3" type="ORF">DWZ29_03665</name>
</gene>
<reference evidence="3 4" key="1">
    <citation type="submission" date="2018-08" db="EMBL/GenBank/DDBJ databases">
        <title>A genome reference for cultivated species of the human gut microbiota.</title>
        <authorList>
            <person name="Zou Y."/>
            <person name="Xue W."/>
            <person name="Luo G."/>
        </authorList>
    </citation>
    <scope>NUCLEOTIDE SEQUENCE [LARGE SCALE GENOMIC DNA]</scope>
    <source>
        <strain evidence="3 4">AF31-17AC</strain>
    </source>
</reference>
<dbReference type="Gene3D" id="3.80.10.10">
    <property type="entry name" value="Ribonuclease Inhibitor"/>
    <property type="match status" value="1"/>
</dbReference>
<feature type="signal peptide" evidence="1">
    <location>
        <begin position="1"/>
        <end position="27"/>
    </location>
</feature>
<dbReference type="InterPro" id="IPR038765">
    <property type="entry name" value="Papain-like_cys_pep_sf"/>
</dbReference>
<accession>A0A415UDK7</accession>
<dbReference type="Pfam" id="PF13306">
    <property type="entry name" value="LRR_5"/>
    <property type="match status" value="1"/>
</dbReference>
<evidence type="ECO:0000313" key="3">
    <source>
        <dbReference type="EMBL" id="RHN16216.1"/>
    </source>
</evidence>
<organism evidence="3 4">
    <name type="scientific">Anaerobutyricum hallii</name>
    <dbReference type="NCBI Taxonomy" id="39488"/>
    <lineage>
        <taxon>Bacteria</taxon>
        <taxon>Bacillati</taxon>
        <taxon>Bacillota</taxon>
        <taxon>Clostridia</taxon>
        <taxon>Lachnospirales</taxon>
        <taxon>Lachnospiraceae</taxon>
        <taxon>Anaerobutyricum</taxon>
    </lineage>
</organism>
<proteinExistence type="predicted"/>
<dbReference type="InterPro" id="IPR032675">
    <property type="entry name" value="LRR_dom_sf"/>
</dbReference>
<feature type="chain" id="PRO_5019173039" description="Transglutaminase-like domain-containing protein" evidence="1">
    <location>
        <begin position="28"/>
        <end position="1250"/>
    </location>
</feature>
<dbReference type="RefSeq" id="WP_118485697.1">
    <property type="nucleotide sequence ID" value="NZ_DBFEAN010000049.1"/>
</dbReference>